<dbReference type="InterPro" id="IPR038753">
    <property type="entry name" value="NFKBIL1"/>
</dbReference>
<reference evidence="7" key="1">
    <citation type="submission" date="2022-06" db="EMBL/GenBank/DDBJ databases">
        <title>Genome Sequence of Candolleomyces eurysporus.</title>
        <authorList>
            <person name="Buettner E."/>
        </authorList>
    </citation>
    <scope>NUCLEOTIDE SEQUENCE</scope>
    <source>
        <strain evidence="7">VTCC 930004</strain>
    </source>
</reference>
<keyword evidence="3" id="KW-0677">Repeat</keyword>
<evidence type="ECO:0000256" key="1">
    <source>
        <dbReference type="ARBA" id="ARBA00004123"/>
    </source>
</evidence>
<proteinExistence type="predicted"/>
<protein>
    <submittedName>
        <fullName evidence="7">Uncharacterized protein</fullName>
    </submittedName>
</protein>
<dbReference type="GO" id="GO:0043124">
    <property type="term" value="P:negative regulation of canonical NF-kappaB signal transduction"/>
    <property type="evidence" value="ECO:0007669"/>
    <property type="project" value="InterPro"/>
</dbReference>
<dbReference type="PANTHER" id="PTHR15263:SF1">
    <property type="entry name" value="NF-KAPPA-B INHIBITOR-LIKE PROTEIN 1"/>
    <property type="match status" value="1"/>
</dbReference>
<organism evidence="7 8">
    <name type="scientific">Candolleomyces eurysporus</name>
    <dbReference type="NCBI Taxonomy" id="2828524"/>
    <lineage>
        <taxon>Eukaryota</taxon>
        <taxon>Fungi</taxon>
        <taxon>Dikarya</taxon>
        <taxon>Basidiomycota</taxon>
        <taxon>Agaricomycotina</taxon>
        <taxon>Agaricomycetes</taxon>
        <taxon>Agaricomycetidae</taxon>
        <taxon>Agaricales</taxon>
        <taxon>Agaricineae</taxon>
        <taxon>Psathyrellaceae</taxon>
        <taxon>Candolleomyces</taxon>
    </lineage>
</organism>
<sequence length="278" mass="31794">MNLVNTSLGYFAFPQGSSPAYAAFDFGVNYASSSSPEPRKPARDAGTQWAPSGTRTSSQEQIDADYEAHQQRLKKLHEERLAREAEEARKGEEYWVSCGGVLRDEFGRRDMKRTKAIREELKLREVEKRLTEIWQEHERRWKELVARTGGRKRNAPSSSLSDSPGFDQPEKIATTEMGSTPCLTFADIPWPVQPQDDVTRPLTLQDLTRERIEEFLLAPLTVRGCTITRKDRIRSSLLRWHPDKMSSIIKQTDPREKEDVMEGIHAVIRCLHRLNAGS</sequence>
<keyword evidence="4" id="KW-0040">ANK repeat</keyword>
<dbReference type="EMBL" id="JANBPK010001478">
    <property type="protein sequence ID" value="KAJ2922694.1"/>
    <property type="molecule type" value="Genomic_DNA"/>
</dbReference>
<dbReference type="AlphaFoldDB" id="A0A9W8IXU1"/>
<keyword evidence="5" id="KW-0539">Nucleus</keyword>
<comment type="caution">
    <text evidence="7">The sequence shown here is derived from an EMBL/GenBank/DDBJ whole genome shotgun (WGS) entry which is preliminary data.</text>
</comment>
<evidence type="ECO:0000256" key="5">
    <source>
        <dbReference type="ARBA" id="ARBA00023242"/>
    </source>
</evidence>
<gene>
    <name evidence="7" type="ORF">H1R20_g14394</name>
</gene>
<evidence type="ECO:0000313" key="8">
    <source>
        <dbReference type="Proteomes" id="UP001140091"/>
    </source>
</evidence>
<feature type="region of interest" description="Disordered" evidence="6">
    <location>
        <begin position="147"/>
        <end position="172"/>
    </location>
</feature>
<dbReference type="Proteomes" id="UP001140091">
    <property type="component" value="Unassembled WGS sequence"/>
</dbReference>
<evidence type="ECO:0000256" key="3">
    <source>
        <dbReference type="ARBA" id="ARBA00022737"/>
    </source>
</evidence>
<accession>A0A9W8IXU1</accession>
<feature type="non-terminal residue" evidence="7">
    <location>
        <position position="278"/>
    </location>
</feature>
<evidence type="ECO:0000256" key="2">
    <source>
        <dbReference type="ARBA" id="ARBA00022553"/>
    </source>
</evidence>
<dbReference type="GO" id="GO:0005634">
    <property type="term" value="C:nucleus"/>
    <property type="evidence" value="ECO:0007669"/>
    <property type="project" value="UniProtKB-SubCell"/>
</dbReference>
<name>A0A9W8IXU1_9AGAR</name>
<evidence type="ECO:0000256" key="6">
    <source>
        <dbReference type="SAM" id="MobiDB-lite"/>
    </source>
</evidence>
<comment type="subcellular location">
    <subcellularLocation>
        <location evidence="1">Nucleus</location>
    </subcellularLocation>
</comment>
<evidence type="ECO:0000256" key="4">
    <source>
        <dbReference type="ARBA" id="ARBA00023043"/>
    </source>
</evidence>
<feature type="region of interest" description="Disordered" evidence="6">
    <location>
        <begin position="32"/>
        <end position="61"/>
    </location>
</feature>
<feature type="compositionally biased region" description="Polar residues" evidence="6">
    <location>
        <begin position="49"/>
        <end position="61"/>
    </location>
</feature>
<keyword evidence="2" id="KW-0597">Phosphoprotein</keyword>
<keyword evidence="8" id="KW-1185">Reference proteome</keyword>
<dbReference type="OrthoDB" id="3241983at2759"/>
<dbReference type="PANTHER" id="PTHR15263">
    <property type="entry name" value="I-KAPPA-B-LIKE PROTEIN IKBL"/>
    <property type="match status" value="1"/>
</dbReference>
<evidence type="ECO:0000313" key="7">
    <source>
        <dbReference type="EMBL" id="KAJ2922694.1"/>
    </source>
</evidence>